<name>A0AAE1SLR0_9SOLA</name>
<evidence type="ECO:0000313" key="2">
    <source>
        <dbReference type="EMBL" id="KAK4373034.1"/>
    </source>
</evidence>
<dbReference type="EMBL" id="JAVYJV010000004">
    <property type="protein sequence ID" value="KAK4373034.1"/>
    <property type="molecule type" value="Genomic_DNA"/>
</dbReference>
<protein>
    <recommendedName>
        <fullName evidence="1">Integrase zinc-binding domain-containing protein</fullName>
    </recommendedName>
</protein>
<organism evidence="2 3">
    <name type="scientific">Anisodus tanguticus</name>
    <dbReference type="NCBI Taxonomy" id="243964"/>
    <lineage>
        <taxon>Eukaryota</taxon>
        <taxon>Viridiplantae</taxon>
        <taxon>Streptophyta</taxon>
        <taxon>Embryophyta</taxon>
        <taxon>Tracheophyta</taxon>
        <taxon>Spermatophyta</taxon>
        <taxon>Magnoliopsida</taxon>
        <taxon>eudicotyledons</taxon>
        <taxon>Gunneridae</taxon>
        <taxon>Pentapetalae</taxon>
        <taxon>asterids</taxon>
        <taxon>lamiids</taxon>
        <taxon>Solanales</taxon>
        <taxon>Solanaceae</taxon>
        <taxon>Solanoideae</taxon>
        <taxon>Hyoscyameae</taxon>
        <taxon>Anisodus</taxon>
    </lineage>
</organism>
<sequence>MIDNEGILRINGRVRFPRVGDLTRLIMDEAHNSKYSIHPGDTKMYHDLKQYYWWGRRNRDILEFVSRCQNCQ</sequence>
<evidence type="ECO:0000313" key="3">
    <source>
        <dbReference type="Proteomes" id="UP001291623"/>
    </source>
</evidence>
<proteinExistence type="predicted"/>
<reference evidence="2" key="1">
    <citation type="submission" date="2023-12" db="EMBL/GenBank/DDBJ databases">
        <title>Genome assembly of Anisodus tanguticus.</title>
        <authorList>
            <person name="Wang Y.-J."/>
        </authorList>
    </citation>
    <scope>NUCLEOTIDE SEQUENCE</scope>
    <source>
        <strain evidence="2">KB-2021</strain>
        <tissue evidence="2">Leaf</tissue>
    </source>
</reference>
<feature type="domain" description="Integrase zinc-binding" evidence="1">
    <location>
        <begin position="21"/>
        <end position="72"/>
    </location>
</feature>
<evidence type="ECO:0000259" key="1">
    <source>
        <dbReference type="Pfam" id="PF17921"/>
    </source>
</evidence>
<dbReference type="AlphaFoldDB" id="A0AAE1SLR0"/>
<dbReference type="Pfam" id="PF17921">
    <property type="entry name" value="Integrase_H2C2"/>
    <property type="match status" value="1"/>
</dbReference>
<gene>
    <name evidence="2" type="ORF">RND71_008418</name>
</gene>
<dbReference type="InterPro" id="IPR041588">
    <property type="entry name" value="Integrase_H2C2"/>
</dbReference>
<keyword evidence="3" id="KW-1185">Reference proteome</keyword>
<accession>A0AAE1SLR0</accession>
<dbReference type="Gene3D" id="1.10.340.70">
    <property type="match status" value="1"/>
</dbReference>
<dbReference type="Proteomes" id="UP001291623">
    <property type="component" value="Unassembled WGS sequence"/>
</dbReference>
<comment type="caution">
    <text evidence="2">The sequence shown here is derived from an EMBL/GenBank/DDBJ whole genome shotgun (WGS) entry which is preliminary data.</text>
</comment>